<evidence type="ECO:0000256" key="2">
    <source>
        <dbReference type="ARBA" id="ARBA00022692"/>
    </source>
</evidence>
<dbReference type="PANTHER" id="PTHR10736">
    <property type="entry name" value="BESTROPHIN"/>
    <property type="match status" value="1"/>
</dbReference>
<dbReference type="Pfam" id="PF01062">
    <property type="entry name" value="Bestrophin"/>
    <property type="match status" value="1"/>
</dbReference>
<keyword evidence="2 6" id="KW-0812">Transmembrane</keyword>
<keyword evidence="6" id="KW-0406">Ion transport</keyword>
<dbReference type="InterPro" id="IPR021134">
    <property type="entry name" value="Bestrophin-like"/>
</dbReference>
<comment type="similarity">
    <text evidence="5 6">Belongs to the anion channel-forming bestrophin (TC 1.A.46) family. Calcium-sensitive chloride channel subfamily.</text>
</comment>
<reference evidence="8" key="1">
    <citation type="submission" date="2023-10" db="EMBL/GenBank/DDBJ databases">
        <title>Genome assembly of Pristionchus species.</title>
        <authorList>
            <person name="Yoshida K."/>
            <person name="Sommer R.J."/>
        </authorList>
    </citation>
    <scope>NUCLEOTIDE SEQUENCE</scope>
    <source>
        <strain evidence="8">RS0144</strain>
    </source>
</reference>
<accession>A0AAV5T579</accession>
<keyword evidence="4 6" id="KW-0472">Membrane</keyword>
<name>A0AAV5T579_9BILA</name>
<proteinExistence type="inferred from homology"/>
<dbReference type="PANTHER" id="PTHR10736:SF0">
    <property type="entry name" value="BESTROPHIN HOMOLOG"/>
    <property type="match status" value="1"/>
</dbReference>
<keyword evidence="6" id="KW-0813">Transport</keyword>
<feature type="non-terminal residue" evidence="8">
    <location>
        <position position="1"/>
    </location>
</feature>
<dbReference type="Proteomes" id="UP001432027">
    <property type="component" value="Unassembled WGS sequence"/>
</dbReference>
<feature type="transmembrane region" description="Helical" evidence="6">
    <location>
        <begin position="86"/>
        <end position="104"/>
    </location>
</feature>
<comment type="subcellular location">
    <subcellularLocation>
        <location evidence="6">Cell membrane</location>
        <topology evidence="6">Multi-pass membrane protein</topology>
    </subcellularLocation>
    <subcellularLocation>
        <location evidence="1">Membrane</location>
    </subcellularLocation>
</comment>
<dbReference type="EMBL" id="BTSX01000003">
    <property type="protein sequence ID" value="GMS87684.1"/>
    <property type="molecule type" value="Genomic_DNA"/>
</dbReference>
<evidence type="ECO:0000256" key="4">
    <source>
        <dbReference type="ARBA" id="ARBA00023136"/>
    </source>
</evidence>
<gene>
    <name evidence="8" type="ORF">PENTCL1PPCAC_9859</name>
</gene>
<dbReference type="GO" id="GO:0005886">
    <property type="term" value="C:plasma membrane"/>
    <property type="evidence" value="ECO:0007669"/>
    <property type="project" value="UniProtKB-SubCell"/>
</dbReference>
<keyword evidence="6" id="KW-0869">Chloride channel</keyword>
<evidence type="ECO:0000256" key="7">
    <source>
        <dbReference type="SAM" id="Coils"/>
    </source>
</evidence>
<comment type="function">
    <text evidence="6">Forms chloride channels.</text>
</comment>
<sequence>LHSFQPSIHSNMTVTYTIEVSNANSIGFLKTLFRWKGSLWKLVWHELLIWSVAYAILSVCYRTAMNEESKIIFERYASLFYKYGDFIPFSFMLGYYVTLVVGRWQTQFNAIGWVDKSVMLSSSYIRGVGDRSRMMRRGVARHMCLLQILVFRTICVPVRQRFPTLESLVDAGYINEDEKGDLADNKFWLPIKWAMNYVRRARDEGLITNDNALQDIYLELCTLRVQLLSLWLADWVPVPLNYTQIIFIAVRVYFAVMIVGRQYLSHDRYASRYPVSCIPYYLCPTVLQVDAYVPFLSMIQFVVYIGWMKVAEALLNPFGSDDDDFECNWIIDRNLKVALAMADMGAELAPPLEKDANWDAPDIVPYYSAGTVTHKEKGPVGSASMLNLKPAQMVSMEKLDDIRKNSSFLVRVATAFKSLHSVEGESKKEMKTERRKSVEELRNSLRKRKWSISSETSISSSTDLEAEKPRKAVGRAKRAIVRNYSDIVEDEEEDNNRHEENYLATIEEYQKRRRVTSEGSSDPKMQLIKSESIRKVKSTPDLKTSHVVQQPHLLFPHGEYEI</sequence>
<evidence type="ECO:0000313" key="9">
    <source>
        <dbReference type="Proteomes" id="UP001432027"/>
    </source>
</evidence>
<dbReference type="GO" id="GO:0005254">
    <property type="term" value="F:chloride channel activity"/>
    <property type="evidence" value="ECO:0007669"/>
    <property type="project" value="UniProtKB-KW"/>
</dbReference>
<evidence type="ECO:0000256" key="6">
    <source>
        <dbReference type="RuleBase" id="RU363126"/>
    </source>
</evidence>
<feature type="transmembrane region" description="Helical" evidence="6">
    <location>
        <begin position="47"/>
        <end position="65"/>
    </location>
</feature>
<keyword evidence="3 6" id="KW-1133">Transmembrane helix</keyword>
<organism evidence="8 9">
    <name type="scientific">Pristionchus entomophagus</name>
    <dbReference type="NCBI Taxonomy" id="358040"/>
    <lineage>
        <taxon>Eukaryota</taxon>
        <taxon>Metazoa</taxon>
        <taxon>Ecdysozoa</taxon>
        <taxon>Nematoda</taxon>
        <taxon>Chromadorea</taxon>
        <taxon>Rhabditida</taxon>
        <taxon>Rhabditina</taxon>
        <taxon>Diplogasteromorpha</taxon>
        <taxon>Diplogasteroidea</taxon>
        <taxon>Neodiplogasteridae</taxon>
        <taxon>Pristionchus</taxon>
    </lineage>
</organism>
<dbReference type="AlphaFoldDB" id="A0AAV5T579"/>
<keyword evidence="7" id="KW-0175">Coiled coil</keyword>
<keyword evidence="6" id="KW-1003">Cell membrane</keyword>
<protein>
    <recommendedName>
        <fullName evidence="6">Bestrophin homolog</fullName>
    </recommendedName>
</protein>
<evidence type="ECO:0000256" key="3">
    <source>
        <dbReference type="ARBA" id="ARBA00022989"/>
    </source>
</evidence>
<dbReference type="GO" id="GO:0034707">
    <property type="term" value="C:chloride channel complex"/>
    <property type="evidence" value="ECO:0007669"/>
    <property type="project" value="UniProtKB-KW"/>
</dbReference>
<keyword evidence="6" id="KW-0868">Chloride</keyword>
<evidence type="ECO:0000256" key="1">
    <source>
        <dbReference type="ARBA" id="ARBA00004370"/>
    </source>
</evidence>
<keyword evidence="9" id="KW-1185">Reference proteome</keyword>
<evidence type="ECO:0000256" key="5">
    <source>
        <dbReference type="ARBA" id="ARBA00034769"/>
    </source>
</evidence>
<dbReference type="InterPro" id="IPR000615">
    <property type="entry name" value="Bestrophin"/>
</dbReference>
<evidence type="ECO:0000313" key="8">
    <source>
        <dbReference type="EMBL" id="GMS87684.1"/>
    </source>
</evidence>
<comment type="caution">
    <text evidence="8">The sequence shown here is derived from an EMBL/GenBank/DDBJ whole genome shotgun (WGS) entry which is preliminary data.</text>
</comment>
<feature type="coiled-coil region" evidence="7">
    <location>
        <begin position="481"/>
        <end position="508"/>
    </location>
</feature>
<keyword evidence="6" id="KW-0407">Ion channel</keyword>